<dbReference type="EMBL" id="CAJNON010002268">
    <property type="protein sequence ID" value="CAF1505360.1"/>
    <property type="molecule type" value="Genomic_DNA"/>
</dbReference>
<reference evidence="1" key="1">
    <citation type="submission" date="2021-02" db="EMBL/GenBank/DDBJ databases">
        <authorList>
            <person name="Nowell W R."/>
        </authorList>
    </citation>
    <scope>NUCLEOTIDE SEQUENCE</scope>
</reference>
<evidence type="ECO:0000313" key="3">
    <source>
        <dbReference type="Proteomes" id="UP000663891"/>
    </source>
</evidence>
<evidence type="ECO:0000313" key="2">
    <source>
        <dbReference type="EMBL" id="CAF3766627.1"/>
    </source>
</evidence>
<accession>A0A815TQR8</accession>
<dbReference type="EMBL" id="CAJOAY010000955">
    <property type="protein sequence ID" value="CAF3766627.1"/>
    <property type="molecule type" value="Genomic_DNA"/>
</dbReference>
<dbReference type="OrthoDB" id="10016115at2759"/>
<name>A0A815TQR8_9BILA</name>
<organism evidence="1 3">
    <name type="scientific">Adineta steineri</name>
    <dbReference type="NCBI Taxonomy" id="433720"/>
    <lineage>
        <taxon>Eukaryota</taxon>
        <taxon>Metazoa</taxon>
        <taxon>Spiralia</taxon>
        <taxon>Gnathifera</taxon>
        <taxon>Rotifera</taxon>
        <taxon>Eurotatoria</taxon>
        <taxon>Bdelloidea</taxon>
        <taxon>Adinetida</taxon>
        <taxon>Adinetidae</taxon>
        <taxon>Adineta</taxon>
    </lineage>
</organism>
<evidence type="ECO:0000313" key="1">
    <source>
        <dbReference type="EMBL" id="CAF1505360.1"/>
    </source>
</evidence>
<sequence>MSVIEIGSHVLNAYHIDAKARNVINAATSLIVGLVKGKTCPIPESKFKRIVNTLIKNYDKQLVVMNSLGMAFSIICLLDSNNDRKEVRRFQGELISTFKNYPPNLWEQRLAEIRVGVENLKTRQWSTGVAKFLMSVSFGCLTYASPAHSLLQAGSAICSVTSGAAAIMNGVNYYNLHELTERLKKDGRLN</sequence>
<comment type="caution">
    <text evidence="1">The sequence shown here is derived from an EMBL/GenBank/DDBJ whole genome shotgun (WGS) entry which is preliminary data.</text>
</comment>
<dbReference type="AlphaFoldDB" id="A0A815TQR8"/>
<dbReference type="Proteomes" id="UP000663881">
    <property type="component" value="Unassembled WGS sequence"/>
</dbReference>
<protein>
    <submittedName>
        <fullName evidence="1">Uncharacterized protein</fullName>
    </submittedName>
</protein>
<gene>
    <name evidence="2" type="ORF">OKA104_LOCUS16566</name>
    <name evidence="1" type="ORF">VCS650_LOCUS42475</name>
</gene>
<dbReference type="Proteomes" id="UP000663891">
    <property type="component" value="Unassembled WGS sequence"/>
</dbReference>
<proteinExistence type="predicted"/>